<reference evidence="2 3" key="2">
    <citation type="submission" date="2018-11" db="EMBL/GenBank/DDBJ databases">
        <authorList>
            <consortium name="Pathogen Informatics"/>
        </authorList>
    </citation>
    <scope>NUCLEOTIDE SEQUENCE [LARGE SCALE GENOMIC DNA]</scope>
</reference>
<dbReference type="AlphaFoldDB" id="A0A0R3TIS1"/>
<evidence type="ECO:0000313" key="2">
    <source>
        <dbReference type="EMBL" id="VDO02818.1"/>
    </source>
</evidence>
<evidence type="ECO:0000256" key="1">
    <source>
        <dbReference type="SAM" id="SignalP"/>
    </source>
</evidence>
<protein>
    <submittedName>
        <fullName evidence="2 4">Uncharacterized protein</fullName>
    </submittedName>
</protein>
<keyword evidence="1" id="KW-0732">Signal</keyword>
<feature type="chain" id="PRO_5043131837" evidence="1">
    <location>
        <begin position="24"/>
        <end position="37"/>
    </location>
</feature>
<accession>A0A0R3TIS1</accession>
<proteinExistence type="predicted"/>
<name>A0A0R3TIS1_RODNA</name>
<dbReference type="Proteomes" id="UP000278807">
    <property type="component" value="Unassembled WGS sequence"/>
</dbReference>
<sequence>MHHLMLAMVIVKSISLMFHSVSPIRCPLVRTPCGQPL</sequence>
<reference evidence="4" key="1">
    <citation type="submission" date="2017-02" db="UniProtKB">
        <authorList>
            <consortium name="WormBaseParasite"/>
        </authorList>
    </citation>
    <scope>IDENTIFICATION</scope>
</reference>
<dbReference type="WBParaSite" id="HNAJ_0000696201-mRNA-1">
    <property type="protein sequence ID" value="HNAJ_0000696201-mRNA-1"/>
    <property type="gene ID" value="HNAJ_0000696201"/>
</dbReference>
<gene>
    <name evidence="2" type="ORF">HNAJ_LOCUS6958</name>
</gene>
<evidence type="ECO:0000313" key="4">
    <source>
        <dbReference type="WBParaSite" id="HNAJ_0000696201-mRNA-1"/>
    </source>
</evidence>
<keyword evidence="3" id="KW-1185">Reference proteome</keyword>
<feature type="signal peptide" evidence="1">
    <location>
        <begin position="1"/>
        <end position="23"/>
    </location>
</feature>
<evidence type="ECO:0000313" key="3">
    <source>
        <dbReference type="Proteomes" id="UP000278807"/>
    </source>
</evidence>
<organism evidence="4">
    <name type="scientific">Rodentolepis nana</name>
    <name type="common">Dwarf tapeworm</name>
    <name type="synonym">Hymenolepis nana</name>
    <dbReference type="NCBI Taxonomy" id="102285"/>
    <lineage>
        <taxon>Eukaryota</taxon>
        <taxon>Metazoa</taxon>
        <taxon>Spiralia</taxon>
        <taxon>Lophotrochozoa</taxon>
        <taxon>Platyhelminthes</taxon>
        <taxon>Cestoda</taxon>
        <taxon>Eucestoda</taxon>
        <taxon>Cyclophyllidea</taxon>
        <taxon>Hymenolepididae</taxon>
        <taxon>Rodentolepis</taxon>
    </lineage>
</organism>
<dbReference type="EMBL" id="UZAE01009344">
    <property type="protein sequence ID" value="VDO02818.1"/>
    <property type="molecule type" value="Genomic_DNA"/>
</dbReference>